<dbReference type="InterPro" id="IPR006464">
    <property type="entry name" value="AcTrfase_RimI/Ard1"/>
</dbReference>
<dbReference type="PANTHER" id="PTHR43877">
    <property type="entry name" value="AMINOALKYLPHOSPHONATE N-ACETYLTRANSFERASE-RELATED-RELATED"/>
    <property type="match status" value="1"/>
</dbReference>
<dbReference type="GO" id="GO:0008999">
    <property type="term" value="F:protein-N-terminal-alanine acetyltransferase activity"/>
    <property type="evidence" value="ECO:0007669"/>
    <property type="project" value="UniProtKB-EC"/>
</dbReference>
<organism evidence="4 5">
    <name type="scientific">Microbulbifer rhizosphaerae</name>
    <dbReference type="NCBI Taxonomy" id="1562603"/>
    <lineage>
        <taxon>Bacteria</taxon>
        <taxon>Pseudomonadati</taxon>
        <taxon>Pseudomonadota</taxon>
        <taxon>Gammaproteobacteria</taxon>
        <taxon>Cellvibrionales</taxon>
        <taxon>Microbulbiferaceae</taxon>
        <taxon>Microbulbifer</taxon>
    </lineage>
</organism>
<dbReference type="Gene3D" id="3.40.630.30">
    <property type="match status" value="1"/>
</dbReference>
<name>A0A7W4WDQ7_9GAMM</name>
<dbReference type="PROSITE" id="PS51186">
    <property type="entry name" value="GNAT"/>
    <property type="match status" value="1"/>
</dbReference>
<comment type="caution">
    <text evidence="4">The sequence shown here is derived from an EMBL/GenBank/DDBJ whole genome shotgun (WGS) entry which is preliminary data.</text>
</comment>
<accession>A0A7W4WDQ7</accession>
<reference evidence="4 5" key="1">
    <citation type="submission" date="2020-08" db="EMBL/GenBank/DDBJ databases">
        <title>Genomic Encyclopedia of Type Strains, Phase III (KMG-III): the genomes of soil and plant-associated and newly described type strains.</title>
        <authorList>
            <person name="Whitman W."/>
        </authorList>
    </citation>
    <scope>NUCLEOTIDE SEQUENCE [LARGE SCALE GENOMIC DNA]</scope>
    <source>
        <strain evidence="4 5">CECT 8799</strain>
    </source>
</reference>
<dbReference type="AlphaFoldDB" id="A0A7W4WDQ7"/>
<dbReference type="Pfam" id="PF00583">
    <property type="entry name" value="Acetyltransf_1"/>
    <property type="match status" value="1"/>
</dbReference>
<gene>
    <name evidence="4" type="ORF">FHS09_003188</name>
</gene>
<dbReference type="EMBL" id="JACHWZ010000015">
    <property type="protein sequence ID" value="MBB3062343.1"/>
    <property type="molecule type" value="Genomic_DNA"/>
</dbReference>
<protein>
    <submittedName>
        <fullName evidence="4">Ribosomal-protein-alanine N-acetyltransferase</fullName>
        <ecNumber evidence="4">2.3.1.267</ecNumber>
    </submittedName>
</protein>
<dbReference type="InterPro" id="IPR016181">
    <property type="entry name" value="Acyl_CoA_acyltransferase"/>
</dbReference>
<proteinExistence type="predicted"/>
<keyword evidence="2 4" id="KW-0012">Acyltransferase</keyword>
<evidence type="ECO:0000313" key="5">
    <source>
        <dbReference type="Proteomes" id="UP000535937"/>
    </source>
</evidence>
<dbReference type="CDD" id="cd04301">
    <property type="entry name" value="NAT_SF"/>
    <property type="match status" value="1"/>
</dbReference>
<dbReference type="EC" id="2.3.1.267" evidence="4"/>
<feature type="domain" description="N-acetyltransferase" evidence="3">
    <location>
        <begin position="10"/>
        <end position="156"/>
    </location>
</feature>
<dbReference type="NCBIfam" id="TIGR01575">
    <property type="entry name" value="rimI"/>
    <property type="match status" value="1"/>
</dbReference>
<evidence type="ECO:0000313" key="4">
    <source>
        <dbReference type="EMBL" id="MBB3062343.1"/>
    </source>
</evidence>
<evidence type="ECO:0000256" key="2">
    <source>
        <dbReference type="ARBA" id="ARBA00023315"/>
    </source>
</evidence>
<dbReference type="InterPro" id="IPR000182">
    <property type="entry name" value="GNAT_dom"/>
</dbReference>
<evidence type="ECO:0000259" key="3">
    <source>
        <dbReference type="PROSITE" id="PS51186"/>
    </source>
</evidence>
<evidence type="ECO:0000256" key="1">
    <source>
        <dbReference type="ARBA" id="ARBA00022679"/>
    </source>
</evidence>
<dbReference type="RefSeq" id="WP_183461566.1">
    <property type="nucleotide sequence ID" value="NZ_JACHWZ010000015.1"/>
</dbReference>
<dbReference type="InterPro" id="IPR050832">
    <property type="entry name" value="Bact_Acetyltransf"/>
</dbReference>
<dbReference type="SUPFAM" id="SSF55729">
    <property type="entry name" value="Acyl-CoA N-acyltransferases (Nat)"/>
    <property type="match status" value="1"/>
</dbReference>
<keyword evidence="5" id="KW-1185">Reference proteome</keyword>
<keyword evidence="1 4" id="KW-0808">Transferase</keyword>
<dbReference type="Proteomes" id="UP000535937">
    <property type="component" value="Unassembled WGS sequence"/>
</dbReference>
<sequence length="158" mass="17654">MTPEFDLTDARLVAATVADCPTLAALACSAHSHPWSERQYRDSLKVGHDSWLLWSREGEAIACCVISRLFDAAEILDIAVAPRWRRRGVAGALLRQLLAQLPPEIERVLLEVRASNRAARSLYRKLGFREDGLRKNYYPADGGAREDAVLMSLCLEHP</sequence>